<evidence type="ECO:0000259" key="15">
    <source>
        <dbReference type="Pfam" id="PF13851"/>
    </source>
</evidence>
<comment type="subcellular location">
    <subcellularLocation>
        <location evidence="1">Cell projection</location>
        <location evidence="1">Cilium</location>
        <location evidence="1">Flagellum</location>
    </subcellularLocation>
    <subcellularLocation>
        <location evidence="2">Cytoplasm</location>
        <location evidence="2">Cytoskeleton</location>
    </subcellularLocation>
</comment>
<dbReference type="Pfam" id="PF13851">
    <property type="entry name" value="GAS"/>
    <property type="match status" value="1"/>
</dbReference>
<evidence type="ECO:0000256" key="11">
    <source>
        <dbReference type="ARBA" id="ARBA00023273"/>
    </source>
</evidence>
<dbReference type="PANTHER" id="PTHR31543">
    <property type="entry name" value="DYNEIN REGULATORY COMPLEX SUBUNIT 4"/>
    <property type="match status" value="1"/>
</dbReference>
<keyword evidence="9" id="KW-0969">Cilium</keyword>
<feature type="coiled-coil region" evidence="13">
    <location>
        <begin position="63"/>
        <end position="151"/>
    </location>
</feature>
<comment type="similarity">
    <text evidence="3">Belongs to the DRC4 family.</text>
</comment>
<evidence type="ECO:0000256" key="4">
    <source>
        <dbReference type="ARBA" id="ARBA00021301"/>
    </source>
</evidence>
<keyword evidence="5" id="KW-0963">Cytoplasm</keyword>
<evidence type="ECO:0000256" key="10">
    <source>
        <dbReference type="ARBA" id="ARBA00023212"/>
    </source>
</evidence>
<evidence type="ECO:0000256" key="14">
    <source>
        <dbReference type="SAM" id="MobiDB-lite"/>
    </source>
</evidence>
<reference evidence="16 17" key="1">
    <citation type="submission" date="2023-09" db="EMBL/GenBank/DDBJ databases">
        <title>Nesidiocoris tenuis whole genome shotgun sequence.</title>
        <authorList>
            <person name="Shibata T."/>
            <person name="Shimoda M."/>
            <person name="Kobayashi T."/>
            <person name="Uehara T."/>
        </authorList>
    </citation>
    <scope>NUCLEOTIDE SEQUENCE [LARGE SCALE GENOMIC DNA]</scope>
    <source>
        <strain evidence="16 17">Japan</strain>
    </source>
</reference>
<keyword evidence="7" id="KW-0282">Flagellum</keyword>
<gene>
    <name evidence="16" type="ORF">NTJ_14956</name>
</gene>
<feature type="compositionally biased region" description="Gly residues" evidence="14">
    <location>
        <begin position="11"/>
        <end position="21"/>
    </location>
</feature>
<accession>A0ABN7BEK8</accession>
<evidence type="ECO:0000256" key="2">
    <source>
        <dbReference type="ARBA" id="ARBA00004245"/>
    </source>
</evidence>
<evidence type="ECO:0000313" key="17">
    <source>
        <dbReference type="Proteomes" id="UP001307889"/>
    </source>
</evidence>
<keyword evidence="10" id="KW-0206">Cytoskeleton</keyword>
<dbReference type="EMBL" id="AP028921">
    <property type="protein sequence ID" value="BET02138.1"/>
    <property type="molecule type" value="Genomic_DNA"/>
</dbReference>
<evidence type="ECO:0000256" key="6">
    <source>
        <dbReference type="ARBA" id="ARBA00022701"/>
    </source>
</evidence>
<dbReference type="Proteomes" id="UP001307889">
    <property type="component" value="Chromosome 13"/>
</dbReference>
<keyword evidence="8 13" id="KW-0175">Coiled coil</keyword>
<evidence type="ECO:0000256" key="7">
    <source>
        <dbReference type="ARBA" id="ARBA00022846"/>
    </source>
</evidence>
<evidence type="ECO:0000256" key="12">
    <source>
        <dbReference type="ARBA" id="ARBA00031568"/>
    </source>
</evidence>
<name>A0ABN7BEK8_9HEMI</name>
<keyword evidence="6" id="KW-0493">Microtubule</keyword>
<dbReference type="InterPro" id="IPR039308">
    <property type="entry name" value="GAS8"/>
</dbReference>
<feature type="domain" description="Growth arrest-specific protein 8" evidence="15">
    <location>
        <begin position="225"/>
        <end position="423"/>
    </location>
</feature>
<feature type="region of interest" description="Disordered" evidence="14">
    <location>
        <begin position="1"/>
        <end position="33"/>
    </location>
</feature>
<dbReference type="InterPro" id="IPR025593">
    <property type="entry name" value="GAS8_dom"/>
</dbReference>
<feature type="coiled-coil region" evidence="13">
    <location>
        <begin position="211"/>
        <end position="387"/>
    </location>
</feature>
<proteinExistence type="inferred from homology"/>
<evidence type="ECO:0000313" key="16">
    <source>
        <dbReference type="EMBL" id="BET02138.1"/>
    </source>
</evidence>
<protein>
    <recommendedName>
        <fullName evidence="4">Dynein regulatory complex subunit 4</fullName>
    </recommendedName>
    <alternativeName>
        <fullName evidence="12">Growth arrest-specific protein 8</fullName>
    </alternativeName>
</protein>
<evidence type="ECO:0000256" key="8">
    <source>
        <dbReference type="ARBA" id="ARBA00023054"/>
    </source>
</evidence>
<keyword evidence="11" id="KW-0966">Cell projection</keyword>
<dbReference type="PANTHER" id="PTHR31543:SF0">
    <property type="entry name" value="DYNEIN REGULATORY COMPLEX SUBUNIT 4"/>
    <property type="match status" value="1"/>
</dbReference>
<evidence type="ECO:0000256" key="1">
    <source>
        <dbReference type="ARBA" id="ARBA00004230"/>
    </source>
</evidence>
<sequence length="491" mass="57815">MGPKKKAGKASKGGRGSGGIIDGVPMTEMPREHLEKYTIRVKDELEREREERNFFQLERDKLRTFWEITRQQLEENKAELRNKDRALEEAEEKHQTELKEFNEKVKHLMYEHQNHLTEVKAENMVALRQAQEEYQKQEAALVEEKEALNAQIVSEQLSHEENVRDIYKKHSEQIYGVREEFLEKIQEMAIRSERRLVKVREYYSTKNRTELAEVEERKNVIIDKLKNGQKEALTEMKNYYSDIVNNNLALISALKEELVELKKEKEDVQIMVRKLTEENKKLSAPLQKAVARVQELEKILEENKKDKSSLKNIHTRYNEVVKKLEDASLERDSLQIQIEKMQFENDELKTKYTTALGEIQMKNGLRTKILEERVAFLEEENDRKEMLLAQTITKANLEPDAVFEANQQIREIMSKRGKKIETLKLELGKAARSHDQMLEDFKEKIVEYNIPVGQLPYKPLKPKLRGVFQNFTRPQSLSSDQTSEEYRPLDL</sequence>
<evidence type="ECO:0000256" key="5">
    <source>
        <dbReference type="ARBA" id="ARBA00022490"/>
    </source>
</evidence>
<keyword evidence="17" id="KW-1185">Reference proteome</keyword>
<evidence type="ECO:0000256" key="9">
    <source>
        <dbReference type="ARBA" id="ARBA00023069"/>
    </source>
</evidence>
<organism evidence="16 17">
    <name type="scientific">Nesidiocoris tenuis</name>
    <dbReference type="NCBI Taxonomy" id="355587"/>
    <lineage>
        <taxon>Eukaryota</taxon>
        <taxon>Metazoa</taxon>
        <taxon>Ecdysozoa</taxon>
        <taxon>Arthropoda</taxon>
        <taxon>Hexapoda</taxon>
        <taxon>Insecta</taxon>
        <taxon>Pterygota</taxon>
        <taxon>Neoptera</taxon>
        <taxon>Paraneoptera</taxon>
        <taxon>Hemiptera</taxon>
        <taxon>Heteroptera</taxon>
        <taxon>Panheteroptera</taxon>
        <taxon>Cimicomorpha</taxon>
        <taxon>Miridae</taxon>
        <taxon>Dicyphina</taxon>
        <taxon>Nesidiocoris</taxon>
    </lineage>
</organism>
<evidence type="ECO:0000256" key="13">
    <source>
        <dbReference type="SAM" id="Coils"/>
    </source>
</evidence>
<evidence type="ECO:0000256" key="3">
    <source>
        <dbReference type="ARBA" id="ARBA00009859"/>
    </source>
</evidence>